<dbReference type="Proteomes" id="UP000677228">
    <property type="component" value="Unassembled WGS sequence"/>
</dbReference>
<dbReference type="EMBL" id="CAJNOK010003235">
    <property type="protein sequence ID" value="CAF0893366.1"/>
    <property type="molecule type" value="Genomic_DNA"/>
</dbReference>
<dbReference type="InterPro" id="IPR032135">
    <property type="entry name" value="DUF4817"/>
</dbReference>
<comment type="caution">
    <text evidence="3">The sequence shown here is derived from an EMBL/GenBank/DDBJ whole genome shotgun (WGS) entry which is preliminary data.</text>
</comment>
<accession>A0A8S2HSW7</accession>
<dbReference type="Proteomes" id="UP000682733">
    <property type="component" value="Unassembled WGS sequence"/>
</dbReference>
<gene>
    <name evidence="2" type="ORF">OVA965_LOCUS9243</name>
    <name evidence="3" type="ORF">TMI583_LOCUS9239</name>
</gene>
<dbReference type="InterPro" id="IPR036397">
    <property type="entry name" value="RNaseH_sf"/>
</dbReference>
<reference evidence="3" key="1">
    <citation type="submission" date="2021-02" db="EMBL/GenBank/DDBJ databases">
        <authorList>
            <person name="Nowell W R."/>
        </authorList>
    </citation>
    <scope>NUCLEOTIDE SEQUENCE</scope>
</reference>
<dbReference type="Pfam" id="PF16087">
    <property type="entry name" value="DUF4817"/>
    <property type="match status" value="1"/>
</dbReference>
<evidence type="ECO:0000313" key="4">
    <source>
        <dbReference type="Proteomes" id="UP000682733"/>
    </source>
</evidence>
<dbReference type="GO" id="GO:0003676">
    <property type="term" value="F:nucleic acid binding"/>
    <property type="evidence" value="ECO:0007669"/>
    <property type="project" value="InterPro"/>
</dbReference>
<protein>
    <recommendedName>
        <fullName evidence="1">DUF4817 domain-containing protein</fullName>
    </recommendedName>
</protein>
<feature type="domain" description="DUF4817" evidence="1">
    <location>
        <begin position="5"/>
        <end position="59"/>
    </location>
</feature>
<organism evidence="3 4">
    <name type="scientific">Didymodactylos carnosus</name>
    <dbReference type="NCBI Taxonomy" id="1234261"/>
    <lineage>
        <taxon>Eukaryota</taxon>
        <taxon>Metazoa</taxon>
        <taxon>Spiralia</taxon>
        <taxon>Gnathifera</taxon>
        <taxon>Rotifera</taxon>
        <taxon>Eurotatoria</taxon>
        <taxon>Bdelloidea</taxon>
        <taxon>Philodinida</taxon>
        <taxon>Philodinidae</taxon>
        <taxon>Didymodactylos</taxon>
    </lineage>
</organism>
<proteinExistence type="predicted"/>
<name>A0A8S2HSW7_9BILA</name>
<evidence type="ECO:0000313" key="2">
    <source>
        <dbReference type="EMBL" id="CAF0893366.1"/>
    </source>
</evidence>
<dbReference type="PANTHER" id="PTHR47326">
    <property type="entry name" value="TRANSPOSABLE ELEMENT TC3 TRANSPOSASE-LIKE PROTEIN"/>
    <property type="match status" value="1"/>
</dbReference>
<evidence type="ECO:0000259" key="1">
    <source>
        <dbReference type="Pfam" id="PF16087"/>
    </source>
</evidence>
<sequence>MYKYTIEQRVQIIKIYYQNNESVLETFRALREFYGRNNRPAESTIRRLVNKFESSGTVTDTKHQTSTWRILRKDLSLHPYKIQLTQELKPNDHSLRRRFADWALEQLEVDANFGKKIIFSNEAHFWLNGSVNKQNCRIWGESSPQQIQQLPMHPEKLTVWCGLWSVTVNGIRYRAMINQFLETKIDDIDADDIWFQQDGATCHTVNATINLLKEKFCESIISRKRPVNWPPRSCDLTPLDFFLWGYVKSLCYANKPQTINALQDNIERVIAEIQPDLCERVIENWVQRIHAMKRSRGGHLNDVIFHT</sequence>
<evidence type="ECO:0000313" key="3">
    <source>
        <dbReference type="EMBL" id="CAF3675228.1"/>
    </source>
</evidence>
<dbReference type="AlphaFoldDB" id="A0A8S2HSW7"/>
<dbReference type="EMBL" id="CAJOBA010003236">
    <property type="protein sequence ID" value="CAF3675228.1"/>
    <property type="molecule type" value="Genomic_DNA"/>
</dbReference>
<dbReference type="PANTHER" id="PTHR47326:SF1">
    <property type="entry name" value="HTH PSQ-TYPE DOMAIN-CONTAINING PROTEIN"/>
    <property type="match status" value="1"/>
</dbReference>
<dbReference type="Gene3D" id="3.30.420.10">
    <property type="entry name" value="Ribonuclease H-like superfamily/Ribonuclease H"/>
    <property type="match status" value="1"/>
</dbReference>